<name>B1KBW7_BURO0</name>
<proteinExistence type="predicted"/>
<keyword evidence="1" id="KW-0812">Transmembrane</keyword>
<accession>B1KBW7</accession>
<sequence>METKELSGLLDNTNGSHPVANMIAPFFAHFALTNGFVQYMIRDVDSDRERMR</sequence>
<feature type="transmembrane region" description="Helical" evidence="1">
    <location>
        <begin position="20"/>
        <end position="41"/>
    </location>
</feature>
<organism evidence="2 3">
    <name type="scientific">Burkholderia orbicola (strain MC0-3)</name>
    <dbReference type="NCBI Taxonomy" id="406425"/>
    <lineage>
        <taxon>Bacteria</taxon>
        <taxon>Pseudomonadati</taxon>
        <taxon>Pseudomonadota</taxon>
        <taxon>Betaproteobacteria</taxon>
        <taxon>Burkholderiales</taxon>
        <taxon>Burkholderiaceae</taxon>
        <taxon>Burkholderia</taxon>
        <taxon>Burkholderia cepacia complex</taxon>
        <taxon>Burkholderia orbicola</taxon>
    </lineage>
</organism>
<dbReference type="HOGENOM" id="CLU_3077560_0_0_4"/>
<reference evidence="3" key="1">
    <citation type="submission" date="2008-02" db="EMBL/GenBank/DDBJ databases">
        <title>Complete sequence of chromosome 3 of Burkholderia cenocepacia MC0-3.</title>
        <authorList>
            <person name="Copeland A."/>
            <person name="Lucas S."/>
            <person name="Lapidus A."/>
            <person name="Barry K."/>
            <person name="Bruce D."/>
            <person name="Goodwin L."/>
            <person name="Glavina del Rio T."/>
            <person name="Dalin E."/>
            <person name="Tice H."/>
            <person name="Pitluck S."/>
            <person name="Chain P."/>
            <person name="Malfatti S."/>
            <person name="Shin M."/>
            <person name="Vergez L."/>
            <person name="Schmutz J."/>
            <person name="Larimer F."/>
            <person name="Land M."/>
            <person name="Hauser L."/>
            <person name="Kyrpides N."/>
            <person name="Mikhailova N."/>
            <person name="Tiedje J."/>
            <person name="Richardson P."/>
        </authorList>
    </citation>
    <scope>NUCLEOTIDE SEQUENCE [LARGE SCALE GENOMIC DNA]</scope>
    <source>
        <strain evidence="3">MC0-3</strain>
    </source>
</reference>
<gene>
    <name evidence="2" type="ordered locus">Bcenmc03_6599</name>
</gene>
<keyword evidence="1" id="KW-0472">Membrane</keyword>
<protein>
    <submittedName>
        <fullName evidence="2">Uncharacterized protein</fullName>
    </submittedName>
</protein>
<dbReference type="AlphaFoldDB" id="B1KBW7"/>
<evidence type="ECO:0000256" key="1">
    <source>
        <dbReference type="SAM" id="Phobius"/>
    </source>
</evidence>
<evidence type="ECO:0000313" key="2">
    <source>
        <dbReference type="EMBL" id="ACA95714.1"/>
    </source>
</evidence>
<evidence type="ECO:0000313" key="3">
    <source>
        <dbReference type="Proteomes" id="UP000002169"/>
    </source>
</evidence>
<dbReference type="EMBL" id="CP000960">
    <property type="protein sequence ID" value="ACA95714.1"/>
    <property type="molecule type" value="Genomic_DNA"/>
</dbReference>
<keyword evidence="1" id="KW-1133">Transmembrane helix</keyword>
<dbReference type="KEGG" id="bcm:Bcenmc03_6599"/>
<dbReference type="Proteomes" id="UP000002169">
    <property type="component" value="Chromosome 3"/>
</dbReference>